<proteinExistence type="predicted"/>
<feature type="region of interest" description="Disordered" evidence="1">
    <location>
        <begin position="118"/>
        <end position="143"/>
    </location>
</feature>
<evidence type="ECO:0000256" key="1">
    <source>
        <dbReference type="SAM" id="MobiDB-lite"/>
    </source>
</evidence>
<dbReference type="Proteomes" id="UP000479710">
    <property type="component" value="Unassembled WGS sequence"/>
</dbReference>
<name>A0A6G1D897_9ORYZ</name>
<evidence type="ECO:0000313" key="2">
    <source>
        <dbReference type="EMBL" id="KAF0908948.1"/>
    </source>
</evidence>
<comment type="caution">
    <text evidence="2">The sequence shown here is derived from an EMBL/GenBank/DDBJ whole genome shotgun (WGS) entry which is preliminary data.</text>
</comment>
<accession>A0A6G1D897</accession>
<reference evidence="2 3" key="1">
    <citation type="submission" date="2019-11" db="EMBL/GenBank/DDBJ databases">
        <title>Whole genome sequence of Oryza granulata.</title>
        <authorList>
            <person name="Li W."/>
        </authorList>
    </citation>
    <scope>NUCLEOTIDE SEQUENCE [LARGE SCALE GENOMIC DNA]</scope>
    <source>
        <strain evidence="3">cv. Menghai</strain>
        <tissue evidence="2">Leaf</tissue>
    </source>
</reference>
<feature type="region of interest" description="Disordered" evidence="1">
    <location>
        <begin position="1"/>
        <end position="50"/>
    </location>
</feature>
<organism evidence="2 3">
    <name type="scientific">Oryza meyeriana var. granulata</name>
    <dbReference type="NCBI Taxonomy" id="110450"/>
    <lineage>
        <taxon>Eukaryota</taxon>
        <taxon>Viridiplantae</taxon>
        <taxon>Streptophyta</taxon>
        <taxon>Embryophyta</taxon>
        <taxon>Tracheophyta</taxon>
        <taxon>Spermatophyta</taxon>
        <taxon>Magnoliopsida</taxon>
        <taxon>Liliopsida</taxon>
        <taxon>Poales</taxon>
        <taxon>Poaceae</taxon>
        <taxon>BOP clade</taxon>
        <taxon>Oryzoideae</taxon>
        <taxon>Oryzeae</taxon>
        <taxon>Oryzinae</taxon>
        <taxon>Oryza</taxon>
        <taxon>Oryza meyeriana</taxon>
    </lineage>
</organism>
<dbReference type="EMBL" id="SPHZ02000007">
    <property type="protein sequence ID" value="KAF0908948.1"/>
    <property type="molecule type" value="Genomic_DNA"/>
</dbReference>
<keyword evidence="3" id="KW-1185">Reference proteome</keyword>
<gene>
    <name evidence="2" type="ORF">E2562_030244</name>
</gene>
<dbReference type="AlphaFoldDB" id="A0A6G1D897"/>
<sequence>MAGNGGAKVAERGEKHGGTQLRAAEKKGREGMRSPGSRFKEREVRRRRGGKGFVSGAWSCAVTREGKGKEHRGHPFIGLACAWNGPHRGDRWEPRWLGSEGGRGAAEVGREVVEEWLPKRSSGDGERLGSGSGIVRSWFDRTK</sequence>
<protein>
    <submittedName>
        <fullName evidence="2">Uncharacterized protein</fullName>
    </submittedName>
</protein>
<feature type="compositionally biased region" description="Basic and acidic residues" evidence="1">
    <location>
        <begin position="118"/>
        <end position="127"/>
    </location>
</feature>
<feature type="compositionally biased region" description="Basic and acidic residues" evidence="1">
    <location>
        <begin position="9"/>
        <end position="44"/>
    </location>
</feature>
<evidence type="ECO:0000313" key="3">
    <source>
        <dbReference type="Proteomes" id="UP000479710"/>
    </source>
</evidence>